<name>A0A6P0HKU5_9ACTN</name>
<dbReference type="RefSeq" id="WP_163772771.1">
    <property type="nucleotide sequence ID" value="NZ_JAAGXA010000008.1"/>
</dbReference>
<accession>A0A6P0HKU5</accession>
<dbReference type="AlphaFoldDB" id="A0A6P0HKU5"/>
<reference evidence="2 3" key="1">
    <citation type="journal article" date="2014" name="Int. J. Syst. Evol. Microbiol.">
        <title>Nocardioides zeae sp. nov., isolated from the stem of Zea mays.</title>
        <authorList>
            <person name="Glaeser S.P."/>
            <person name="McInroy J.A."/>
            <person name="Busse H.J."/>
            <person name="Kampfer P."/>
        </authorList>
    </citation>
    <scope>NUCLEOTIDE SEQUENCE [LARGE SCALE GENOMIC DNA]</scope>
    <source>
        <strain evidence="2 3">JCM 30728</strain>
    </source>
</reference>
<dbReference type="Proteomes" id="UP000468687">
    <property type="component" value="Unassembled WGS sequence"/>
</dbReference>
<proteinExistence type="predicted"/>
<keyword evidence="1" id="KW-0732">Signal</keyword>
<organism evidence="2 3">
    <name type="scientific">Nocardioides zeae</name>
    <dbReference type="NCBI Taxonomy" id="1457234"/>
    <lineage>
        <taxon>Bacteria</taxon>
        <taxon>Bacillati</taxon>
        <taxon>Actinomycetota</taxon>
        <taxon>Actinomycetes</taxon>
        <taxon>Propionibacteriales</taxon>
        <taxon>Nocardioidaceae</taxon>
        <taxon>Nocardioides</taxon>
    </lineage>
</organism>
<feature type="signal peptide" evidence="1">
    <location>
        <begin position="1"/>
        <end position="26"/>
    </location>
</feature>
<feature type="chain" id="PRO_5038930518" evidence="1">
    <location>
        <begin position="27"/>
        <end position="257"/>
    </location>
</feature>
<protein>
    <submittedName>
        <fullName evidence="2">Uncharacterized protein</fullName>
    </submittedName>
</protein>
<comment type="caution">
    <text evidence="2">The sequence shown here is derived from an EMBL/GenBank/DDBJ whole genome shotgun (WGS) entry which is preliminary data.</text>
</comment>
<keyword evidence="3" id="KW-1185">Reference proteome</keyword>
<evidence type="ECO:0000313" key="3">
    <source>
        <dbReference type="Proteomes" id="UP000468687"/>
    </source>
</evidence>
<sequence>MKKTVMLGAALLVVVLPLGGCGSATSSTTAAAVETSPVADTGDCGGGVAPAVVRGTGYYDYDVMPNLSAAVEKHDVAVAGRVTGWSGGRSVSSGDMISRYATVTVQVDLAVKVADPSQRDVAYVAVSLGSDPVGPDGAAVGSVPTLDELERAVPTGTRVIAIGNTVPADEEERYGSPFVVEGYEVGRPAGAPLASLTVQGALAETTNGCTVSLRAQDEDLSYWTVHAAELARNAATATTSPGSFQNLVDELASSTAG</sequence>
<gene>
    <name evidence="2" type="ORF">G3T38_13250</name>
</gene>
<dbReference type="EMBL" id="JAAGXA010000008">
    <property type="protein sequence ID" value="NEN79243.1"/>
    <property type="molecule type" value="Genomic_DNA"/>
</dbReference>
<evidence type="ECO:0000256" key="1">
    <source>
        <dbReference type="SAM" id="SignalP"/>
    </source>
</evidence>
<evidence type="ECO:0000313" key="2">
    <source>
        <dbReference type="EMBL" id="NEN79243.1"/>
    </source>
</evidence>